<comment type="caution">
    <text evidence="1">The sequence shown here is derived from an EMBL/GenBank/DDBJ whole genome shotgun (WGS) entry which is preliminary data.</text>
</comment>
<dbReference type="EMBL" id="JAPXFL010000009">
    <property type="protein sequence ID" value="KAK9501315.1"/>
    <property type="molecule type" value="Genomic_DNA"/>
</dbReference>
<dbReference type="AlphaFoldDB" id="A0AAW1CYZ4"/>
<organism evidence="1 2">
    <name type="scientific">Rhynocoris fuscipes</name>
    <dbReference type="NCBI Taxonomy" id="488301"/>
    <lineage>
        <taxon>Eukaryota</taxon>
        <taxon>Metazoa</taxon>
        <taxon>Ecdysozoa</taxon>
        <taxon>Arthropoda</taxon>
        <taxon>Hexapoda</taxon>
        <taxon>Insecta</taxon>
        <taxon>Pterygota</taxon>
        <taxon>Neoptera</taxon>
        <taxon>Paraneoptera</taxon>
        <taxon>Hemiptera</taxon>
        <taxon>Heteroptera</taxon>
        <taxon>Panheteroptera</taxon>
        <taxon>Cimicomorpha</taxon>
        <taxon>Reduviidae</taxon>
        <taxon>Harpactorinae</taxon>
        <taxon>Harpactorini</taxon>
        <taxon>Rhynocoris</taxon>
    </lineage>
</organism>
<accession>A0AAW1CYZ4</accession>
<proteinExistence type="predicted"/>
<protein>
    <submittedName>
        <fullName evidence="1">Uncharacterized protein</fullName>
    </submittedName>
</protein>
<gene>
    <name evidence="1" type="ORF">O3M35_012052</name>
</gene>
<dbReference type="Proteomes" id="UP001461498">
    <property type="component" value="Unassembled WGS sequence"/>
</dbReference>
<reference evidence="1 2" key="1">
    <citation type="submission" date="2022-12" db="EMBL/GenBank/DDBJ databases">
        <title>Chromosome-level genome assembly of true bugs.</title>
        <authorList>
            <person name="Ma L."/>
            <person name="Li H."/>
        </authorList>
    </citation>
    <scope>NUCLEOTIDE SEQUENCE [LARGE SCALE GENOMIC DNA]</scope>
    <source>
        <strain evidence="1">Lab_2022b</strain>
    </source>
</reference>
<evidence type="ECO:0000313" key="1">
    <source>
        <dbReference type="EMBL" id="KAK9501315.1"/>
    </source>
</evidence>
<sequence length="77" mass="9022">MMLKMTQITKKKIKIKKFMLTTLIRKKSLIHSEIKSKLSNIRMEYNKFLSWLKPIHTKFATLSCSVGNTVGPIHLKF</sequence>
<keyword evidence="2" id="KW-1185">Reference proteome</keyword>
<name>A0AAW1CYZ4_9HEMI</name>
<evidence type="ECO:0000313" key="2">
    <source>
        <dbReference type="Proteomes" id="UP001461498"/>
    </source>
</evidence>